<organism evidence="6 7">
    <name type="scientific">Isobaculum melis</name>
    <dbReference type="NCBI Taxonomy" id="142588"/>
    <lineage>
        <taxon>Bacteria</taxon>
        <taxon>Bacillati</taxon>
        <taxon>Bacillota</taxon>
        <taxon>Bacilli</taxon>
        <taxon>Lactobacillales</taxon>
        <taxon>Carnobacteriaceae</taxon>
        <taxon>Isobaculum</taxon>
    </lineage>
</organism>
<keyword evidence="2" id="KW-0677">Repeat</keyword>
<keyword evidence="6" id="KW-0413">Isomerase</keyword>
<evidence type="ECO:0000256" key="4">
    <source>
        <dbReference type="ARBA" id="ARBA00029292"/>
    </source>
</evidence>
<dbReference type="InterPro" id="IPR050303">
    <property type="entry name" value="GatZ_KbaZ_carbometab"/>
</dbReference>
<dbReference type="STRING" id="142588.SAMN04488559_101247"/>
<dbReference type="InterPro" id="IPR046348">
    <property type="entry name" value="SIS_dom_sf"/>
</dbReference>
<dbReference type="RefSeq" id="WP_092649433.1">
    <property type="nucleotide sequence ID" value="NZ_FOHA01000001.1"/>
</dbReference>
<gene>
    <name evidence="6" type="ORF">SAMN04488559_101247</name>
</gene>
<keyword evidence="3" id="KW-0378">Hydrolase</keyword>
<feature type="domain" description="SIS" evidence="5">
    <location>
        <begin position="41"/>
        <end position="205"/>
    </location>
</feature>
<comment type="similarity">
    <text evidence="1">Belongs to the SIS family. AgaS subfamily.</text>
</comment>
<accession>A0A1H9PYS5</accession>
<dbReference type="CDD" id="cd05010">
    <property type="entry name" value="SIS_AgaS_like"/>
    <property type="match status" value="1"/>
</dbReference>
<dbReference type="PANTHER" id="PTHR32502:SF3">
    <property type="entry name" value="D-GALACTOSAMINE-6-PHOSPHATE DEAMINASE AGAS-RELATED"/>
    <property type="match status" value="1"/>
</dbReference>
<protein>
    <submittedName>
        <fullName evidence="6">Galactosamine 6-phosphate isomerase AgaS</fullName>
    </submittedName>
</protein>
<keyword evidence="7" id="KW-1185">Reference proteome</keyword>
<dbReference type="InterPro" id="IPR035466">
    <property type="entry name" value="GlmS/AgaS_SIS"/>
</dbReference>
<evidence type="ECO:0000256" key="1">
    <source>
        <dbReference type="ARBA" id="ARBA00007748"/>
    </source>
</evidence>
<dbReference type="InterPro" id="IPR001347">
    <property type="entry name" value="SIS_dom"/>
</dbReference>
<dbReference type="OrthoDB" id="9779207at2"/>
<dbReference type="CDD" id="cd05008">
    <property type="entry name" value="SIS_GlmS_GlmD_1"/>
    <property type="match status" value="1"/>
</dbReference>
<evidence type="ECO:0000259" key="5">
    <source>
        <dbReference type="PROSITE" id="PS51464"/>
    </source>
</evidence>
<dbReference type="Proteomes" id="UP000198948">
    <property type="component" value="Unassembled WGS sequence"/>
</dbReference>
<dbReference type="GO" id="GO:0016853">
    <property type="term" value="F:isomerase activity"/>
    <property type="evidence" value="ECO:0007669"/>
    <property type="project" value="UniProtKB-KW"/>
</dbReference>
<sequence>MFKKTNQELAAIGANITVREIEQQPELWLETLAIVKEHETTIQAFLQGIKEKHGQAKVIFTGAGTSAYVGNTALPYLLPLPSMKAFTVMSVATTDIVSNPYEFLEADIPTLLVSFARSGNSPESLAAVNLGKEIVKDFYQLNITCAAEGQLAKQSKGLENAYLLLMPERSNDAGFAMTGSFSCMLLATLQIFDGLSYETHQAIIKEISKMGQQMIVDEAEIDKIMALDFERIIYLGSGSLAGLTREAQLKVLELTAGQITTLFDSSMGFRHGPKSFTQDQTLVFTFVSNDVYTQKYDVDILEEVKADGIAPLVMGIFALEEGAALPFDGDHYRFNKGKIEIPDVYLALPYLMFAQILAVKASIKVGNKPDTPSPTGTVNRVVKGVTIHSYGK</sequence>
<evidence type="ECO:0000313" key="6">
    <source>
        <dbReference type="EMBL" id="SER53456.1"/>
    </source>
</evidence>
<comment type="catalytic activity">
    <reaction evidence="4">
        <text>D-galactosamine 6-phosphate + H2O = D-tagatopyranose 1-phosphate + NH4(+)</text>
        <dbReference type="Rhea" id="RHEA:47680"/>
        <dbReference type="ChEBI" id="CHEBI:15377"/>
        <dbReference type="ChEBI" id="CHEBI:28938"/>
        <dbReference type="ChEBI" id="CHEBI:71674"/>
        <dbReference type="ChEBI" id="CHEBI:138150"/>
    </reaction>
</comment>
<dbReference type="GO" id="GO:1901135">
    <property type="term" value="P:carbohydrate derivative metabolic process"/>
    <property type="evidence" value="ECO:0007669"/>
    <property type="project" value="InterPro"/>
</dbReference>
<feature type="domain" description="SIS" evidence="5">
    <location>
        <begin position="221"/>
        <end position="372"/>
    </location>
</feature>
<evidence type="ECO:0000256" key="2">
    <source>
        <dbReference type="ARBA" id="ARBA00022737"/>
    </source>
</evidence>
<dbReference type="PROSITE" id="PS51464">
    <property type="entry name" value="SIS"/>
    <property type="match status" value="2"/>
</dbReference>
<dbReference type="EMBL" id="FOHA01000001">
    <property type="protein sequence ID" value="SER53456.1"/>
    <property type="molecule type" value="Genomic_DNA"/>
</dbReference>
<dbReference type="GO" id="GO:0009401">
    <property type="term" value="P:phosphoenolpyruvate-dependent sugar phosphotransferase system"/>
    <property type="evidence" value="ECO:0007669"/>
    <property type="project" value="TreeGrafter"/>
</dbReference>
<proteinExistence type="inferred from homology"/>
<dbReference type="GO" id="GO:0016787">
    <property type="term" value="F:hydrolase activity"/>
    <property type="evidence" value="ECO:0007669"/>
    <property type="project" value="UniProtKB-KW"/>
</dbReference>
<dbReference type="Gene3D" id="3.40.50.10490">
    <property type="entry name" value="Glucose-6-phosphate isomerase like protein, domain 1"/>
    <property type="match status" value="2"/>
</dbReference>
<dbReference type="SUPFAM" id="SSF53697">
    <property type="entry name" value="SIS domain"/>
    <property type="match status" value="1"/>
</dbReference>
<evidence type="ECO:0000313" key="7">
    <source>
        <dbReference type="Proteomes" id="UP000198948"/>
    </source>
</evidence>
<dbReference type="AlphaFoldDB" id="A0A1H9PYS5"/>
<dbReference type="GO" id="GO:0005886">
    <property type="term" value="C:plasma membrane"/>
    <property type="evidence" value="ECO:0007669"/>
    <property type="project" value="TreeGrafter"/>
</dbReference>
<name>A0A1H9PYS5_9LACT</name>
<dbReference type="InterPro" id="IPR035464">
    <property type="entry name" value="SIS_AgaS"/>
</dbReference>
<dbReference type="PANTHER" id="PTHR32502">
    <property type="entry name" value="N-ACETYLGALACTOSAMINE PERMEASE II COMPONENT-RELATED"/>
    <property type="match status" value="1"/>
</dbReference>
<evidence type="ECO:0000256" key="3">
    <source>
        <dbReference type="ARBA" id="ARBA00022801"/>
    </source>
</evidence>
<dbReference type="GO" id="GO:0097367">
    <property type="term" value="F:carbohydrate derivative binding"/>
    <property type="evidence" value="ECO:0007669"/>
    <property type="project" value="InterPro"/>
</dbReference>
<reference evidence="6 7" key="1">
    <citation type="submission" date="2016-10" db="EMBL/GenBank/DDBJ databases">
        <authorList>
            <person name="de Groot N.N."/>
        </authorList>
    </citation>
    <scope>NUCLEOTIDE SEQUENCE [LARGE SCALE GENOMIC DNA]</scope>
    <source>
        <strain evidence="6 7">DSM 13760</strain>
    </source>
</reference>